<keyword evidence="4" id="KW-1185">Reference proteome</keyword>
<dbReference type="GO" id="GO:0006281">
    <property type="term" value="P:DNA repair"/>
    <property type="evidence" value="ECO:0007669"/>
    <property type="project" value="InterPro"/>
</dbReference>
<dbReference type="InterPro" id="IPR001126">
    <property type="entry name" value="UmuC"/>
</dbReference>
<gene>
    <name evidence="3" type="ORF">H9L16_03455</name>
</gene>
<dbReference type="KEGG" id="tcn:H9L16_03455"/>
<sequence>MLWACIVLPQLALDAVLRRLPDPEAPLALASGPAQLRTLHAVNASAAQGGLRAGMRMAAAQALLPTLATVEYDPQAEARWQRFLAAWAYRHSSLVSAQWPGCIVLEVRASFRLLGPWPRIEARLREELATLGFVHRIAMAPTPRAARVLAGLQDGLSVSNPAAMQALLDRVPVRRAVLPGDSGERLQRMGIRDLRTLRELPRDSLRRRFGAELLPHLDRLYGNADDALTYYAPPDHFDARIELGFEVESHTALLFPLRRLIGDLCTCLSIRDGGVQRFVLRLEHEGRMQTDVEVGLLAAEREPAMLFEVTRNRLERTSIPKPVVAMRLLARELPAFVPASRDLFDVRAQQALPWPQLRERLRARLGDDAVHRIAPTGDPRPERAWRRVDGDDARIDTAPARPPRPTWLLPKPVPLRDARLRIVSGPERLESGWWDGEDARRDYYVLETSRGQCAWAFTLAGERDGWMLHGWFA</sequence>
<dbReference type="EMBL" id="CP060719">
    <property type="protein sequence ID" value="QNN70682.1"/>
    <property type="molecule type" value="Genomic_DNA"/>
</dbReference>
<dbReference type="InterPro" id="IPR043502">
    <property type="entry name" value="DNA/RNA_pol_sf"/>
</dbReference>
<dbReference type="SUPFAM" id="SSF56672">
    <property type="entry name" value="DNA/RNA polymerases"/>
    <property type="match status" value="1"/>
</dbReference>
<name>A0A7G9SS57_9GAMM</name>
<dbReference type="Proteomes" id="UP000515804">
    <property type="component" value="Chromosome"/>
</dbReference>
<evidence type="ECO:0000313" key="3">
    <source>
        <dbReference type="EMBL" id="QNN70682.1"/>
    </source>
</evidence>
<dbReference type="AlphaFoldDB" id="A0A7G9SS57"/>
<protein>
    <submittedName>
        <fullName evidence="3">DNA polymerase Y family protein</fullName>
    </submittedName>
</protein>
<proteinExistence type="predicted"/>
<reference evidence="3 4" key="1">
    <citation type="submission" date="2020-08" db="EMBL/GenBank/DDBJ databases">
        <title>Genome sequence of Thermomonas carbonis KCTC 42013T.</title>
        <authorList>
            <person name="Hyun D.-W."/>
            <person name="Bae J.-W."/>
        </authorList>
    </citation>
    <scope>NUCLEOTIDE SEQUENCE [LARGE SCALE GENOMIC DNA]</scope>
    <source>
        <strain evidence="3 4">KCTC 42013</strain>
    </source>
</reference>
<dbReference type="PANTHER" id="PTHR35369:SF2">
    <property type="entry name" value="BLR3025 PROTEIN"/>
    <property type="match status" value="1"/>
</dbReference>
<dbReference type="Pfam" id="PF00817">
    <property type="entry name" value="IMS"/>
    <property type="match status" value="1"/>
</dbReference>
<dbReference type="CDD" id="cd03468">
    <property type="entry name" value="PolY_like"/>
    <property type="match status" value="1"/>
</dbReference>
<feature type="domain" description="UmuC" evidence="2">
    <location>
        <begin position="24"/>
        <end position="149"/>
    </location>
</feature>
<evidence type="ECO:0000259" key="2">
    <source>
        <dbReference type="Pfam" id="PF00817"/>
    </source>
</evidence>
<dbReference type="InterPro" id="IPR050356">
    <property type="entry name" value="SulA_CellDiv_inhibitor"/>
</dbReference>
<evidence type="ECO:0000256" key="1">
    <source>
        <dbReference type="ARBA" id="ARBA00022763"/>
    </source>
</evidence>
<dbReference type="PANTHER" id="PTHR35369">
    <property type="entry name" value="BLR3025 PROTEIN-RELATED"/>
    <property type="match status" value="1"/>
</dbReference>
<keyword evidence="1" id="KW-0227">DNA damage</keyword>
<organism evidence="3 4">
    <name type="scientific">Thermomonas carbonis</name>
    <dbReference type="NCBI Taxonomy" id="1463158"/>
    <lineage>
        <taxon>Bacteria</taxon>
        <taxon>Pseudomonadati</taxon>
        <taxon>Pseudomonadota</taxon>
        <taxon>Gammaproteobacteria</taxon>
        <taxon>Lysobacterales</taxon>
        <taxon>Lysobacteraceae</taxon>
        <taxon>Thermomonas</taxon>
    </lineage>
</organism>
<accession>A0A7G9SS57</accession>
<dbReference type="RefSeq" id="WP_187553198.1">
    <property type="nucleotide sequence ID" value="NZ_BMZL01000001.1"/>
</dbReference>
<evidence type="ECO:0000313" key="4">
    <source>
        <dbReference type="Proteomes" id="UP000515804"/>
    </source>
</evidence>